<feature type="region of interest" description="Disordered" evidence="1">
    <location>
        <begin position="229"/>
        <end position="248"/>
    </location>
</feature>
<dbReference type="EMBL" id="SLWB01000013">
    <property type="protein sequence ID" value="TCN64518.1"/>
    <property type="molecule type" value="Genomic_DNA"/>
</dbReference>
<evidence type="ECO:0000313" key="3">
    <source>
        <dbReference type="Proteomes" id="UP000294830"/>
    </source>
</evidence>
<comment type="caution">
    <text evidence="2">The sequence shown here is derived from an EMBL/GenBank/DDBJ whole genome shotgun (WGS) entry which is preliminary data.</text>
</comment>
<proteinExistence type="predicted"/>
<evidence type="ECO:0000256" key="1">
    <source>
        <dbReference type="SAM" id="MobiDB-lite"/>
    </source>
</evidence>
<dbReference type="AlphaFoldDB" id="A0A4R2E7J7"/>
<evidence type="ECO:0000313" key="2">
    <source>
        <dbReference type="EMBL" id="TCN64518.1"/>
    </source>
</evidence>
<keyword evidence="3" id="KW-1185">Reference proteome</keyword>
<dbReference type="RefSeq" id="WP_131839942.1">
    <property type="nucleotide sequence ID" value="NZ_SLWB01000013.1"/>
</dbReference>
<dbReference type="Proteomes" id="UP000294830">
    <property type="component" value="Unassembled WGS sequence"/>
</dbReference>
<reference evidence="2 3" key="1">
    <citation type="submission" date="2019-03" db="EMBL/GenBank/DDBJ databases">
        <title>Genomic Encyclopedia of Archaeal and Bacterial Type Strains, Phase II (KMG-II): from individual species to whole genera.</title>
        <authorList>
            <person name="Goeker M."/>
        </authorList>
    </citation>
    <scope>NUCLEOTIDE SEQUENCE [LARGE SCALE GENOMIC DNA]</scope>
    <source>
        <strain evidence="2 3">RL-C</strain>
    </source>
</reference>
<protein>
    <submittedName>
        <fullName evidence="2">Uncharacterized protein</fullName>
    </submittedName>
</protein>
<accession>A0A4R2E7J7</accession>
<sequence length="248" mass="28372">MSTRKYKGTPIQMLLALRIILENAIGIAERIKEVRPKWDEAFLKSYLSKVNSILYNEFGINFTISLKDRAEIADRVEAAARILLQQIQIQIELDFKNDYVTRKSLIETLGFYKTKSLGLASQSQLLSILQVFSKSMTPEIEQQLVDAGMNPKLIADILQLAAECEMLNVEIDSFARATVQLSYDDINRLINLYDEVMDIVTITTVLLPEVAQTGTLSYQRALEEVGYVEPAPRTRSTTTTRRKRRRRY</sequence>
<gene>
    <name evidence="2" type="ORF">CLV25_11343</name>
</gene>
<name>A0A4R2E7J7_9BACT</name>
<dbReference type="OrthoDB" id="1360222at2"/>
<organism evidence="2 3">
    <name type="scientific">Acetobacteroides hydrogenigenes</name>
    <dbReference type="NCBI Taxonomy" id="979970"/>
    <lineage>
        <taxon>Bacteria</taxon>
        <taxon>Pseudomonadati</taxon>
        <taxon>Bacteroidota</taxon>
        <taxon>Bacteroidia</taxon>
        <taxon>Bacteroidales</taxon>
        <taxon>Rikenellaceae</taxon>
        <taxon>Acetobacteroides</taxon>
    </lineage>
</organism>